<name>A0A2M8FFM3_9BACT</name>
<keyword evidence="2" id="KW-0732">Signal</keyword>
<protein>
    <recommendedName>
        <fullName evidence="3">Cohesin domain-containing protein</fullName>
    </recommendedName>
</protein>
<dbReference type="Pfam" id="PF00963">
    <property type="entry name" value="Cohesin"/>
    <property type="match status" value="1"/>
</dbReference>
<evidence type="ECO:0000313" key="5">
    <source>
        <dbReference type="Proteomes" id="UP000230391"/>
    </source>
</evidence>
<dbReference type="GO" id="GO:0030246">
    <property type="term" value="F:carbohydrate binding"/>
    <property type="evidence" value="ECO:0007669"/>
    <property type="project" value="InterPro"/>
</dbReference>
<proteinExistence type="predicted"/>
<evidence type="ECO:0000256" key="1">
    <source>
        <dbReference type="SAM" id="Phobius"/>
    </source>
</evidence>
<evidence type="ECO:0000259" key="3">
    <source>
        <dbReference type="Pfam" id="PF00963"/>
    </source>
</evidence>
<feature type="transmembrane region" description="Helical" evidence="1">
    <location>
        <begin position="235"/>
        <end position="253"/>
    </location>
</feature>
<organism evidence="4 5">
    <name type="scientific">Candidatus Kaiserbacteria bacterium CG_4_9_14_0_2_um_filter_41_32</name>
    <dbReference type="NCBI Taxonomy" id="1974601"/>
    <lineage>
        <taxon>Bacteria</taxon>
        <taxon>Candidatus Kaiseribacteriota</taxon>
    </lineage>
</organism>
<dbReference type="EMBL" id="PFRD01000028">
    <property type="protein sequence ID" value="PJC56392.1"/>
    <property type="molecule type" value="Genomic_DNA"/>
</dbReference>
<dbReference type="SUPFAM" id="SSF49384">
    <property type="entry name" value="Carbohydrate-binding domain"/>
    <property type="match status" value="1"/>
</dbReference>
<feature type="domain" description="Cohesin" evidence="3">
    <location>
        <begin position="27"/>
        <end position="145"/>
    </location>
</feature>
<evidence type="ECO:0000313" key="4">
    <source>
        <dbReference type="EMBL" id="PJC56392.1"/>
    </source>
</evidence>
<accession>A0A2M8FFM3</accession>
<sequence length="264" mass="27609">MKKLFSIFVMMTLVFSGTMSASASTITLSPVTVAVDPGETFSIVIKVDPLGQKLYTVKSSVSFPASLLEVVSFTQAGGWMPLSQPGYDSIGNGKIVKTAGYPGGFTATQVFGTITFKALTAGKATISIDQSSVAYDSQSANTISGTQGVAVATIIAPVPVVPVKPTAPVTPKTPTTPTTPTVAPVTPVEEPIVEESIVLDEQTPAEPELVVVPKPTSQSSLASLGSIISLGTNNFLIGLFFVLMLLVLSGYAIQSIRRRNRRNN</sequence>
<dbReference type="AlphaFoldDB" id="A0A2M8FFM3"/>
<dbReference type="CDD" id="cd08547">
    <property type="entry name" value="Type_II_cohesin"/>
    <property type="match status" value="1"/>
</dbReference>
<feature type="signal peptide" evidence="2">
    <location>
        <begin position="1"/>
        <end position="21"/>
    </location>
</feature>
<keyword evidence="1" id="KW-1133">Transmembrane helix</keyword>
<dbReference type="Proteomes" id="UP000230391">
    <property type="component" value="Unassembled WGS sequence"/>
</dbReference>
<reference evidence="5" key="1">
    <citation type="submission" date="2017-09" db="EMBL/GenBank/DDBJ databases">
        <title>Depth-based differentiation of microbial function through sediment-hosted aquifers and enrichment of novel symbionts in the deep terrestrial subsurface.</title>
        <authorList>
            <person name="Probst A.J."/>
            <person name="Ladd B."/>
            <person name="Jarett J.K."/>
            <person name="Geller-Mcgrath D.E."/>
            <person name="Sieber C.M.K."/>
            <person name="Emerson J.B."/>
            <person name="Anantharaman K."/>
            <person name="Thomas B.C."/>
            <person name="Malmstrom R."/>
            <person name="Stieglmeier M."/>
            <person name="Klingl A."/>
            <person name="Woyke T."/>
            <person name="Ryan C.M."/>
            <person name="Banfield J.F."/>
        </authorList>
    </citation>
    <scope>NUCLEOTIDE SEQUENCE [LARGE SCALE GENOMIC DNA]</scope>
</reference>
<comment type="caution">
    <text evidence="4">The sequence shown here is derived from an EMBL/GenBank/DDBJ whole genome shotgun (WGS) entry which is preliminary data.</text>
</comment>
<evidence type="ECO:0000256" key="2">
    <source>
        <dbReference type="SAM" id="SignalP"/>
    </source>
</evidence>
<dbReference type="Gene3D" id="2.60.40.680">
    <property type="match status" value="1"/>
</dbReference>
<dbReference type="InterPro" id="IPR008965">
    <property type="entry name" value="CBM2/CBM3_carb-bd_dom_sf"/>
</dbReference>
<dbReference type="GO" id="GO:0000272">
    <property type="term" value="P:polysaccharide catabolic process"/>
    <property type="evidence" value="ECO:0007669"/>
    <property type="project" value="InterPro"/>
</dbReference>
<dbReference type="InterPro" id="IPR002102">
    <property type="entry name" value="Cohesin_dom"/>
</dbReference>
<keyword evidence="1" id="KW-0472">Membrane</keyword>
<feature type="chain" id="PRO_5014670043" description="Cohesin domain-containing protein" evidence="2">
    <location>
        <begin position="22"/>
        <end position="264"/>
    </location>
</feature>
<keyword evidence="1" id="KW-0812">Transmembrane</keyword>
<gene>
    <name evidence="4" type="ORF">CO026_00535</name>
</gene>